<evidence type="ECO:0000313" key="2">
    <source>
        <dbReference type="Proteomes" id="UP000217790"/>
    </source>
</evidence>
<reference evidence="2" key="1">
    <citation type="journal article" date="2017" name="Nat. Ecol. Evol.">
        <title>Genome expansion and lineage-specific genetic innovations in the forest pathogenic fungi Armillaria.</title>
        <authorList>
            <person name="Sipos G."/>
            <person name="Prasanna A.N."/>
            <person name="Walter M.C."/>
            <person name="O'Connor E."/>
            <person name="Balint B."/>
            <person name="Krizsan K."/>
            <person name="Kiss B."/>
            <person name="Hess J."/>
            <person name="Varga T."/>
            <person name="Slot J."/>
            <person name="Riley R."/>
            <person name="Boka B."/>
            <person name="Rigling D."/>
            <person name="Barry K."/>
            <person name="Lee J."/>
            <person name="Mihaltcheva S."/>
            <person name="LaButti K."/>
            <person name="Lipzen A."/>
            <person name="Waldron R."/>
            <person name="Moloney N.M."/>
            <person name="Sperisen C."/>
            <person name="Kredics L."/>
            <person name="Vagvoelgyi C."/>
            <person name="Patrignani A."/>
            <person name="Fitzpatrick D."/>
            <person name="Nagy I."/>
            <person name="Doyle S."/>
            <person name="Anderson J.B."/>
            <person name="Grigoriev I.V."/>
            <person name="Gueldener U."/>
            <person name="Muensterkoetter M."/>
            <person name="Nagy L.G."/>
        </authorList>
    </citation>
    <scope>NUCLEOTIDE SEQUENCE [LARGE SCALE GENOMIC DNA]</scope>
    <source>
        <strain evidence="2">Ar21-2</strain>
    </source>
</reference>
<keyword evidence="2" id="KW-1185">Reference proteome</keyword>
<organism evidence="1 2">
    <name type="scientific">Armillaria gallica</name>
    <name type="common">Bulbous honey fungus</name>
    <name type="synonym">Armillaria bulbosa</name>
    <dbReference type="NCBI Taxonomy" id="47427"/>
    <lineage>
        <taxon>Eukaryota</taxon>
        <taxon>Fungi</taxon>
        <taxon>Dikarya</taxon>
        <taxon>Basidiomycota</taxon>
        <taxon>Agaricomycotina</taxon>
        <taxon>Agaricomycetes</taxon>
        <taxon>Agaricomycetidae</taxon>
        <taxon>Agaricales</taxon>
        <taxon>Marasmiineae</taxon>
        <taxon>Physalacriaceae</taxon>
        <taxon>Armillaria</taxon>
    </lineage>
</organism>
<dbReference type="OrthoDB" id="3037269at2759"/>
<accession>A0A2H3DLN2</accession>
<dbReference type="AlphaFoldDB" id="A0A2H3DLN2"/>
<proteinExistence type="predicted"/>
<dbReference type="Proteomes" id="UP000217790">
    <property type="component" value="Unassembled WGS sequence"/>
</dbReference>
<dbReference type="InParanoid" id="A0A2H3DLN2"/>
<dbReference type="STRING" id="47427.A0A2H3DLN2"/>
<sequence>MPLGESEISQLRYLRGLIFGPEGPPLPDTRITLLRPAPIPPVIEDDNSTALDGFPLLFEDQYLPVYRPPLQLTLALPLDANVYGLDEIIASSAMALILFLLNAIWVANLHCMWPYYSVTPKDAPVSVPQYRLISGVFDTSFLGRALKTLCGCYHLVGRQPPSQDIMTPKTSAKYGLHTVDMLPLYPLIVIRFADFLTEPHPVVVNRGAAKLVLEGVQYAGICLDMNEASSFCDGSYGTGANLTKTGVSSFIPANPEIFF</sequence>
<dbReference type="EMBL" id="KZ293673">
    <property type="protein sequence ID" value="PBK88366.1"/>
    <property type="molecule type" value="Genomic_DNA"/>
</dbReference>
<evidence type="ECO:0000313" key="1">
    <source>
        <dbReference type="EMBL" id="PBK88366.1"/>
    </source>
</evidence>
<gene>
    <name evidence="1" type="ORF">ARMGADRAFT_1034036</name>
</gene>
<name>A0A2H3DLN2_ARMGA</name>
<protein>
    <submittedName>
        <fullName evidence="1">Uncharacterized protein</fullName>
    </submittedName>
</protein>